<comment type="caution">
    <text evidence="4">The sequence shown here is derived from an EMBL/GenBank/DDBJ whole genome shotgun (WGS) entry which is preliminary data.</text>
</comment>
<feature type="repeat" description="WD" evidence="3">
    <location>
        <begin position="176"/>
        <end position="209"/>
    </location>
</feature>
<protein>
    <submittedName>
        <fullName evidence="4">Pentapeptide repeat-containing protein</fullName>
    </submittedName>
</protein>
<keyword evidence="1 3" id="KW-0853">WD repeat</keyword>
<dbReference type="PANTHER" id="PTHR19848:SF0">
    <property type="entry name" value="NOTCHLESS PROTEIN HOMOLOG 1"/>
    <property type="match status" value="1"/>
</dbReference>
<dbReference type="InterPro" id="IPR001646">
    <property type="entry name" value="5peptide_repeat"/>
</dbReference>
<dbReference type="PANTHER" id="PTHR19848">
    <property type="entry name" value="WD40 REPEAT PROTEIN"/>
    <property type="match status" value="1"/>
</dbReference>
<dbReference type="Pfam" id="PF00400">
    <property type="entry name" value="WD40"/>
    <property type="match status" value="2"/>
</dbReference>
<accession>A0ABT5DWN7</accession>
<name>A0ABT5DWN7_9BACT</name>
<dbReference type="InterPro" id="IPR001680">
    <property type="entry name" value="WD40_rpt"/>
</dbReference>
<dbReference type="InterPro" id="IPR015943">
    <property type="entry name" value="WD40/YVTN_repeat-like_dom_sf"/>
</dbReference>
<dbReference type="InterPro" id="IPR036420">
    <property type="entry name" value="BRCT_dom_sf"/>
</dbReference>
<reference evidence="4 5" key="1">
    <citation type="submission" date="2022-11" db="EMBL/GenBank/DDBJ databases">
        <title>Minimal conservation of predation-associated metabolite biosynthetic gene clusters underscores biosynthetic potential of Myxococcota including descriptions for ten novel species: Archangium lansinium sp. nov., Myxococcus landrumus sp. nov., Nannocystis bai.</title>
        <authorList>
            <person name="Ahearne A."/>
            <person name="Stevens C."/>
            <person name="Dowd S."/>
        </authorList>
    </citation>
    <scope>NUCLEOTIDE SEQUENCE [LARGE SCALE GENOMIC DNA]</scope>
    <source>
        <strain evidence="4 5">BB15-2</strain>
    </source>
</reference>
<dbReference type="Pfam" id="PF00805">
    <property type="entry name" value="Pentapeptide"/>
    <property type="match status" value="2"/>
</dbReference>
<gene>
    <name evidence="4" type="ORF">POL25_08045</name>
</gene>
<dbReference type="Gene3D" id="2.130.10.10">
    <property type="entry name" value="YVTN repeat-like/Quinoprotein amine dehydrogenase"/>
    <property type="match status" value="3"/>
</dbReference>
<evidence type="ECO:0000313" key="5">
    <source>
        <dbReference type="Proteomes" id="UP001221686"/>
    </source>
</evidence>
<dbReference type="PROSITE" id="PS50082">
    <property type="entry name" value="WD_REPEATS_2"/>
    <property type="match status" value="2"/>
</dbReference>
<evidence type="ECO:0000256" key="3">
    <source>
        <dbReference type="PROSITE-ProRule" id="PRU00221"/>
    </source>
</evidence>
<evidence type="ECO:0000313" key="4">
    <source>
        <dbReference type="EMBL" id="MDC0716837.1"/>
    </source>
</evidence>
<organism evidence="4 5">
    <name type="scientific">Nannocystis bainbridge</name>
    <dbReference type="NCBI Taxonomy" id="2995303"/>
    <lineage>
        <taxon>Bacteria</taxon>
        <taxon>Pseudomonadati</taxon>
        <taxon>Myxococcota</taxon>
        <taxon>Polyangia</taxon>
        <taxon>Nannocystales</taxon>
        <taxon>Nannocystaceae</taxon>
        <taxon>Nannocystis</taxon>
    </lineage>
</organism>
<dbReference type="Gene3D" id="2.160.20.80">
    <property type="entry name" value="E3 ubiquitin-protein ligase SopA"/>
    <property type="match status" value="1"/>
</dbReference>
<evidence type="ECO:0000256" key="2">
    <source>
        <dbReference type="ARBA" id="ARBA00022737"/>
    </source>
</evidence>
<dbReference type="SUPFAM" id="SSF69322">
    <property type="entry name" value="Tricorn protease domain 2"/>
    <property type="match status" value="1"/>
</dbReference>
<keyword evidence="2" id="KW-0677">Repeat</keyword>
<sequence length="878" mass="94133">MIARRDYGASCFNAPGTFMGIGFSPDSRALEALVAGRGASRWLTFAVDTGAVTARRDLEGEWRDLRVLPDGGLVVSDWGKIHRLSADAATVWKIEDEEEHALRLAEVSPDGALLVTTTRTGAEVRDGARGELVRALKEPDGELHAVAFSRDGRWLATGAAKGTVRLYDAHSGEELCKRKSTKVLALAFSPAGDRLLVGHGNGKVELWDLPGLKPVPRFRGYHQFDAGGAAGCRWVGVSVDGKRGFSLGNEGRLRAWNLPGGGQTFALDVPRRHAQGSFTAISQDGRWLATSSTTGALSVWSAATGEPRVHDAAPAPILGLALTQETVVAASNGSWVAWDRATGSSTALPVTFPPSDVFGLSSGLFVRLDYDKIFVGLDADEPSSFELETYASGPLALSRDEALLAVPAQDNVEVWDLQRSTRLASLPHAERTQACAFGPRDAWLVTADDGLHLWRWAPTPTSLRDIPLASGRGDVVVRGLAVSARGYIAVSLDTSVNHYDADSAILLVDPRDGTTVARLARPGVRLGQVAFVGTRLAVADSAGRLLLVDVSDPADPRWLEQSDDDVFPARELEELPLAVRGADVAHVGPGGDIVVHTLDAAQPELGEPFLLAPEPATTPPSTAPPTMFERRLAGARFLFAGRFKTAGPQLREATIKELGGEIASKPDARVTHLALGDKPSQTVLDTLKAKGAEFIKLHEAALMQLLLPTPDEARALLRGELADAAERWNTWRRRYIELGGEVFPTRIHGIDLAGLDLRAYSLKVLDFTGADLVGADLRGVDLFDTVFRNADLRGVDFTGGRCYRTVFSGARLNGARLGVELASARFDGAILTDADLRDASLQYADFSGADLRGALLPKALPDVKHDARTRWPDGVRPK</sequence>
<dbReference type="RefSeq" id="WP_272085326.1">
    <property type="nucleotide sequence ID" value="NZ_JAQNDL010000001.1"/>
</dbReference>
<dbReference type="SUPFAM" id="SSF101898">
    <property type="entry name" value="NHL repeat"/>
    <property type="match status" value="1"/>
</dbReference>
<evidence type="ECO:0000256" key="1">
    <source>
        <dbReference type="ARBA" id="ARBA00022574"/>
    </source>
</evidence>
<feature type="repeat" description="WD" evidence="3">
    <location>
        <begin position="136"/>
        <end position="177"/>
    </location>
</feature>
<dbReference type="Proteomes" id="UP001221686">
    <property type="component" value="Unassembled WGS sequence"/>
</dbReference>
<keyword evidence="5" id="KW-1185">Reference proteome</keyword>
<dbReference type="SMART" id="SM00320">
    <property type="entry name" value="WD40"/>
    <property type="match status" value="4"/>
</dbReference>
<dbReference type="Gene3D" id="3.40.50.10190">
    <property type="entry name" value="BRCT domain"/>
    <property type="match status" value="1"/>
</dbReference>
<proteinExistence type="predicted"/>
<dbReference type="SUPFAM" id="SSF141571">
    <property type="entry name" value="Pentapeptide repeat-like"/>
    <property type="match status" value="1"/>
</dbReference>
<dbReference type="EMBL" id="JAQNDL010000001">
    <property type="protein sequence ID" value="MDC0716837.1"/>
    <property type="molecule type" value="Genomic_DNA"/>
</dbReference>